<name>A0ABD5W0B1_9EURY</name>
<keyword evidence="1" id="KW-1133">Transmembrane helix</keyword>
<evidence type="ECO:0000256" key="1">
    <source>
        <dbReference type="SAM" id="Phobius"/>
    </source>
</evidence>
<comment type="caution">
    <text evidence="2">The sequence shown here is derived from an EMBL/GenBank/DDBJ whole genome shotgun (WGS) entry which is preliminary data.</text>
</comment>
<dbReference type="RefSeq" id="WP_267162796.1">
    <property type="nucleotide sequence ID" value="NZ_CP112972.1"/>
</dbReference>
<dbReference type="AlphaFoldDB" id="A0ABD5W0B1"/>
<organism evidence="2 3">
    <name type="scientific">Halovenus salina</name>
    <dbReference type="NCBI Taxonomy" id="1510225"/>
    <lineage>
        <taxon>Archaea</taxon>
        <taxon>Methanobacteriati</taxon>
        <taxon>Methanobacteriota</taxon>
        <taxon>Stenosarchaea group</taxon>
        <taxon>Halobacteria</taxon>
        <taxon>Halobacteriales</taxon>
        <taxon>Haloarculaceae</taxon>
        <taxon>Halovenus</taxon>
    </lineage>
</organism>
<dbReference type="GeneID" id="76628885"/>
<feature type="transmembrane region" description="Helical" evidence="1">
    <location>
        <begin position="55"/>
        <end position="77"/>
    </location>
</feature>
<sequence length="96" mass="10387">MSSPQSTLATLRQRAQLFEANTTERRRSLLFTMAIATGFLGIAATSAVLTSVQHLPTVAVLSVLSGVAFVFAGFLFAGKFDTLTDDEEFLWQVFGP</sequence>
<dbReference type="Proteomes" id="UP001596445">
    <property type="component" value="Unassembled WGS sequence"/>
</dbReference>
<reference evidence="2 3" key="1">
    <citation type="journal article" date="2019" name="Int. J. Syst. Evol. Microbiol.">
        <title>The Global Catalogue of Microorganisms (GCM) 10K type strain sequencing project: providing services to taxonomists for standard genome sequencing and annotation.</title>
        <authorList>
            <consortium name="The Broad Institute Genomics Platform"/>
            <consortium name="The Broad Institute Genome Sequencing Center for Infectious Disease"/>
            <person name="Wu L."/>
            <person name="Ma J."/>
        </authorList>
    </citation>
    <scope>NUCLEOTIDE SEQUENCE [LARGE SCALE GENOMIC DNA]</scope>
    <source>
        <strain evidence="2 3">JCM 30072</strain>
    </source>
</reference>
<evidence type="ECO:0000313" key="3">
    <source>
        <dbReference type="Proteomes" id="UP001596445"/>
    </source>
</evidence>
<proteinExistence type="predicted"/>
<keyword evidence="1" id="KW-0472">Membrane</keyword>
<accession>A0ABD5W0B1</accession>
<keyword evidence="1" id="KW-0812">Transmembrane</keyword>
<dbReference type="EMBL" id="JBHSZI010000001">
    <property type="protein sequence ID" value="MFC7057069.1"/>
    <property type="molecule type" value="Genomic_DNA"/>
</dbReference>
<protein>
    <submittedName>
        <fullName evidence="2">Uncharacterized protein</fullName>
    </submittedName>
</protein>
<feature type="transmembrane region" description="Helical" evidence="1">
    <location>
        <begin position="29"/>
        <end position="49"/>
    </location>
</feature>
<evidence type="ECO:0000313" key="2">
    <source>
        <dbReference type="EMBL" id="MFC7057069.1"/>
    </source>
</evidence>
<keyword evidence="3" id="KW-1185">Reference proteome</keyword>
<gene>
    <name evidence="2" type="ORF">ACFQQG_01390</name>
</gene>